<dbReference type="AlphaFoldDB" id="A0A6P1VRR0"/>
<dbReference type="InterPro" id="IPR012296">
    <property type="entry name" value="Nuclease_put_TT1808"/>
</dbReference>
<dbReference type="CDD" id="cd06260">
    <property type="entry name" value="DUF820-like"/>
    <property type="match status" value="1"/>
</dbReference>
<dbReference type="GO" id="GO:0004519">
    <property type="term" value="F:endonuclease activity"/>
    <property type="evidence" value="ECO:0007669"/>
    <property type="project" value="UniProtKB-KW"/>
</dbReference>
<dbReference type="Pfam" id="PF05685">
    <property type="entry name" value="Uma2"/>
    <property type="match status" value="1"/>
</dbReference>
<feature type="transmembrane region" description="Helical" evidence="1">
    <location>
        <begin position="50"/>
        <end position="71"/>
    </location>
</feature>
<dbReference type="Proteomes" id="UP000464577">
    <property type="component" value="Chromosome"/>
</dbReference>
<keyword evidence="1" id="KW-1133">Transmembrane helix</keyword>
<dbReference type="InterPro" id="IPR008538">
    <property type="entry name" value="Uma2"/>
</dbReference>
<keyword evidence="1" id="KW-0472">Membrane</keyword>
<dbReference type="RefSeq" id="WP_162385211.1">
    <property type="nucleotide sequence ID" value="NZ_CP045997.1"/>
</dbReference>
<evidence type="ECO:0000313" key="3">
    <source>
        <dbReference type="EMBL" id="QHV94792.1"/>
    </source>
</evidence>
<organism evidence="3 4">
    <name type="scientific">Spirosoma endbachense</name>
    <dbReference type="NCBI Taxonomy" id="2666025"/>
    <lineage>
        <taxon>Bacteria</taxon>
        <taxon>Pseudomonadati</taxon>
        <taxon>Bacteroidota</taxon>
        <taxon>Cytophagia</taxon>
        <taxon>Cytophagales</taxon>
        <taxon>Cytophagaceae</taxon>
        <taxon>Spirosoma</taxon>
    </lineage>
</organism>
<protein>
    <submittedName>
        <fullName evidence="3">Uma2 family endonuclease</fullName>
    </submittedName>
</protein>
<dbReference type="PANTHER" id="PTHR36558">
    <property type="entry name" value="GLR1098 PROTEIN"/>
    <property type="match status" value="1"/>
</dbReference>
<evidence type="ECO:0000259" key="2">
    <source>
        <dbReference type="Pfam" id="PF05685"/>
    </source>
</evidence>
<reference evidence="3 4" key="1">
    <citation type="submission" date="2019-11" db="EMBL/GenBank/DDBJ databases">
        <title>Spirosoma endbachense sp. nov., isolated from a natural salt meadow.</title>
        <authorList>
            <person name="Rojas J."/>
            <person name="Ambika Manirajan B."/>
            <person name="Ratering S."/>
            <person name="Suarez C."/>
            <person name="Geissler-Plaum R."/>
            <person name="Schnell S."/>
        </authorList>
    </citation>
    <scope>NUCLEOTIDE SEQUENCE [LARGE SCALE GENOMIC DNA]</scope>
    <source>
        <strain evidence="3 4">I-24</strain>
    </source>
</reference>
<proteinExistence type="predicted"/>
<name>A0A6P1VRR0_9BACT</name>
<dbReference type="PANTHER" id="PTHR36558:SF1">
    <property type="entry name" value="RESTRICTION ENDONUCLEASE DOMAIN-CONTAINING PROTEIN-RELATED"/>
    <property type="match status" value="1"/>
</dbReference>
<dbReference type="InterPro" id="IPR011335">
    <property type="entry name" value="Restrct_endonuc-II-like"/>
</dbReference>
<evidence type="ECO:0000313" key="4">
    <source>
        <dbReference type="Proteomes" id="UP000464577"/>
    </source>
</evidence>
<sequence>MESAVKIQLSDKQIARLEAGGVIAIQASWDDFMEFLQETRYRADYHNGRIIIMGLAAFFHEVLIMTVGDILRHLLKGKGYFVAGSNVGVLKEAGKGYYNPDITIVKGMPVFHTDSTAIITNPYFVVDILSESTAAYDFNHKLRKYQGIGGLQEVIFIDRFDVSVTVFRRTDTVNTWTETIYEKTGDVVRIAGDNTVLLQEFFADLPGEALGEQAIQ</sequence>
<evidence type="ECO:0000256" key="1">
    <source>
        <dbReference type="SAM" id="Phobius"/>
    </source>
</evidence>
<gene>
    <name evidence="3" type="ORF">GJR95_07075</name>
</gene>
<keyword evidence="1" id="KW-0812">Transmembrane</keyword>
<keyword evidence="3" id="KW-0255">Endonuclease</keyword>
<keyword evidence="4" id="KW-1185">Reference proteome</keyword>
<dbReference type="KEGG" id="senf:GJR95_07075"/>
<dbReference type="EMBL" id="CP045997">
    <property type="protein sequence ID" value="QHV94792.1"/>
    <property type="molecule type" value="Genomic_DNA"/>
</dbReference>
<keyword evidence="3" id="KW-0540">Nuclease</keyword>
<dbReference type="Gene3D" id="3.90.1570.10">
    <property type="entry name" value="tt1808, chain A"/>
    <property type="match status" value="1"/>
</dbReference>
<dbReference type="SUPFAM" id="SSF52980">
    <property type="entry name" value="Restriction endonuclease-like"/>
    <property type="match status" value="1"/>
</dbReference>
<feature type="domain" description="Putative restriction endonuclease" evidence="2">
    <location>
        <begin position="29"/>
        <end position="189"/>
    </location>
</feature>
<accession>A0A6P1VRR0</accession>
<keyword evidence="3" id="KW-0378">Hydrolase</keyword>